<evidence type="ECO:0000256" key="5">
    <source>
        <dbReference type="ARBA" id="ARBA00023163"/>
    </source>
</evidence>
<dbReference type="InterPro" id="IPR026489">
    <property type="entry name" value="CXC_dom"/>
</dbReference>
<sequence>MSTSGSPDTHIQNNINGQLSAEAQRYELAQAATLSSRLEAFGSRKPSDHSIVSHASVSSPPKKKKNRRVDVDVDVDLSLALRPQNPSDVIYFNRPAPPERLLFLDLEVDMLEHTTPPPPPSNLASKAPATNGTTPKAQTESNVEWTVEETISRLDACRQDVKRGHAQLTGYILESTKATEHRVRHGKDLFANIRTPVMTEKGTDTIRIRSKQHLKGKRDQRDAHYTPICTKTNKERVPPYRFHHVEIKKNVLTPNTMLTFVPHLRDLESSEETKYNLWLKELEDIDLKSGFKPMNREDKQQLTIQGERAATVSLYLDSWLEKLAIPGCNKSALISYMTAREPDHAITPQQKTDILNSHHRIPNAAPGANKAAQMFTDAFQHVFKTSQPASKQIDLRRVLMMDEAVDNIMDSKPIAKDATSPQLDEEDEDELAESNLATYCILGCLICFSHSCDHGEYDNKNMKGTFSISSWSHLSDALRRRRNNMANGSEGVIKPCRRQCYRRDSHHVRMHVHPREWSEDERILLRSVFTTASNSTYKGDPICLAAEFLNRQCDEVHVEFKSMGISVPQPEPPEAPRVKNLSWYDRRRKVLLGDWQDHTTSHAHQRREILEPCSHDGPCVAGVCTCVDADVLCEKFCGCTVENCAYKFTGCGCHSQGRTCLDSKKDKPCICVQLNRECDPLLCGSCGALERADPANANDKELHATGCQNCDLQRGVGKSLLLGQSQLDGVGYGLFTAEDIAQDEFIIEYVGELITHDEGVRREARRGDVFDEESNVSYVFTLLENEGIWVDAAIYGNLSRYINHASEHDTHGCNITPRILYVNGEYRIKFTAIRDIKAGEELFFNYGENFPNLTKNLLDHKAAGKPESKPKPAKSRRPEKPEAIARKATKAETSKRRPGRPRVKRDLPPGFALETLEGPDIEEATTSRKRKRHHLQDDSDDENYDAVTADKTMNGDEGGRSSEDPGSASRLRRRIRTSTETPTKRVEPPKKTRGKRGGARPGSGRPRKHPRPVAVPKPTAASESKREERTLFGDAPEAGPASTRAPLEREAERATARTATPASAPALASASASASASRPTPIPTPSSAKMTGTPESKRITRSSDKMEMEIADSDDNMSTTGLRSGVAKRADGISNVHGEREEDDDQDVLIRQRSDRASRTRRPPAKFREDEFWN</sequence>
<keyword evidence="1" id="KW-0489">Methyltransferase</keyword>
<dbReference type="SUPFAM" id="SSF82199">
    <property type="entry name" value="SET domain"/>
    <property type="match status" value="1"/>
</dbReference>
<feature type="region of interest" description="Disordered" evidence="6">
    <location>
        <begin position="862"/>
        <end position="1174"/>
    </location>
</feature>
<dbReference type="PROSITE" id="PS50280">
    <property type="entry name" value="SET"/>
    <property type="match status" value="1"/>
</dbReference>
<evidence type="ECO:0000256" key="1">
    <source>
        <dbReference type="ARBA" id="ARBA00022603"/>
    </source>
</evidence>
<protein>
    <submittedName>
        <fullName evidence="9">SET domain-containing protein</fullName>
    </submittedName>
</protein>
<dbReference type="InterPro" id="IPR045318">
    <property type="entry name" value="EZH1/2-like"/>
</dbReference>
<dbReference type="OrthoDB" id="6141102at2759"/>
<comment type="caution">
    <text evidence="9">The sequence shown here is derived from an EMBL/GenBank/DDBJ whole genome shotgun (WGS) entry which is preliminary data.</text>
</comment>
<dbReference type="GeneID" id="28851102"/>
<evidence type="ECO:0000256" key="4">
    <source>
        <dbReference type="ARBA" id="ARBA00023015"/>
    </source>
</evidence>
<feature type="compositionally biased region" description="Basic and acidic residues" evidence="6">
    <location>
        <begin position="953"/>
        <end position="963"/>
    </location>
</feature>
<dbReference type="RefSeq" id="XP_018143969.1">
    <property type="nucleotide sequence ID" value="XM_018287108.1"/>
</dbReference>
<feature type="compositionally biased region" description="Basic and acidic residues" evidence="6">
    <location>
        <begin position="1095"/>
        <end position="1108"/>
    </location>
</feature>
<feature type="compositionally biased region" description="Basic and acidic residues" evidence="6">
    <location>
        <begin position="1148"/>
        <end position="1158"/>
    </location>
</feature>
<keyword evidence="4" id="KW-0805">Transcription regulation</keyword>
<feature type="domain" description="CXC" evidence="8">
    <location>
        <begin position="587"/>
        <end position="703"/>
    </location>
</feature>
<keyword evidence="10" id="KW-1185">Reference proteome</keyword>
<keyword evidence="2" id="KW-0808">Transferase</keyword>
<reference evidence="9 10" key="1">
    <citation type="journal article" date="2016" name="PLoS Pathog.">
        <title>Biosynthesis of antibiotic leucinostatins in bio-control fungus Purpureocillium lilacinum and their inhibition on phytophthora revealed by genome mining.</title>
        <authorList>
            <person name="Wang G."/>
            <person name="Liu Z."/>
            <person name="Lin R."/>
            <person name="Li E."/>
            <person name="Mao Z."/>
            <person name="Ling J."/>
            <person name="Yang Y."/>
            <person name="Yin W.B."/>
            <person name="Xie B."/>
        </authorList>
    </citation>
    <scope>NUCLEOTIDE SEQUENCE [LARGE SCALE GENOMIC DNA]</scope>
    <source>
        <strain evidence="9">170</strain>
    </source>
</reference>
<feature type="compositionally biased region" description="Polar residues" evidence="6">
    <location>
        <begin position="122"/>
        <end position="142"/>
    </location>
</feature>
<proteinExistence type="predicted"/>
<dbReference type="InterPro" id="IPR001214">
    <property type="entry name" value="SET_dom"/>
</dbReference>
<evidence type="ECO:0000256" key="3">
    <source>
        <dbReference type="ARBA" id="ARBA00022691"/>
    </source>
</evidence>
<evidence type="ECO:0000259" key="8">
    <source>
        <dbReference type="PROSITE" id="PS51633"/>
    </source>
</evidence>
<dbReference type="InterPro" id="IPR040968">
    <property type="entry name" value="EZH2_MCSS_fung"/>
</dbReference>
<dbReference type="Pfam" id="PF21509">
    <property type="entry name" value="Ezh2-like__CXC_fung"/>
    <property type="match status" value="1"/>
</dbReference>
<dbReference type="KEGG" id="pchm:VFPPC_08389"/>
<dbReference type="PANTHER" id="PTHR45747:SF4">
    <property type="entry name" value="HISTONE-LYSINE N-METHYLTRANSFERASE E(Z)"/>
    <property type="match status" value="1"/>
</dbReference>
<dbReference type="EMBL" id="LSBJ02000004">
    <property type="protein sequence ID" value="OAQ66882.1"/>
    <property type="molecule type" value="Genomic_DNA"/>
</dbReference>
<dbReference type="Proteomes" id="UP000078397">
    <property type="component" value="Unassembled WGS sequence"/>
</dbReference>
<keyword evidence="5" id="KW-0804">Transcription</keyword>
<dbReference type="GO" id="GO:0005634">
    <property type="term" value="C:nucleus"/>
    <property type="evidence" value="ECO:0007669"/>
    <property type="project" value="TreeGrafter"/>
</dbReference>
<dbReference type="InterPro" id="IPR048360">
    <property type="entry name" value="Ezh2_CXC_fung"/>
</dbReference>
<dbReference type="Pfam" id="PF18600">
    <property type="entry name" value="Ezh2_MCSS_fung"/>
    <property type="match status" value="1"/>
</dbReference>
<dbReference type="GO" id="GO:0032259">
    <property type="term" value="P:methylation"/>
    <property type="evidence" value="ECO:0007669"/>
    <property type="project" value="UniProtKB-KW"/>
</dbReference>
<dbReference type="Pfam" id="PF00856">
    <property type="entry name" value="SET"/>
    <property type="match status" value="1"/>
</dbReference>
<accession>A0A179FMS0</accession>
<feature type="compositionally biased region" description="Basic and acidic residues" evidence="6">
    <location>
        <begin position="1046"/>
        <end position="1055"/>
    </location>
</feature>
<organism evidence="9 10">
    <name type="scientific">Pochonia chlamydosporia 170</name>
    <dbReference type="NCBI Taxonomy" id="1380566"/>
    <lineage>
        <taxon>Eukaryota</taxon>
        <taxon>Fungi</taxon>
        <taxon>Dikarya</taxon>
        <taxon>Ascomycota</taxon>
        <taxon>Pezizomycotina</taxon>
        <taxon>Sordariomycetes</taxon>
        <taxon>Hypocreomycetidae</taxon>
        <taxon>Hypocreales</taxon>
        <taxon>Clavicipitaceae</taxon>
        <taxon>Pochonia</taxon>
    </lineage>
</organism>
<feature type="region of interest" description="Disordered" evidence="6">
    <location>
        <begin position="40"/>
        <end position="69"/>
    </location>
</feature>
<dbReference type="GO" id="GO:0031507">
    <property type="term" value="P:heterochromatin formation"/>
    <property type="evidence" value="ECO:0007669"/>
    <property type="project" value="TreeGrafter"/>
</dbReference>
<dbReference type="InterPro" id="IPR040595">
    <property type="entry name" value="EZH2_N"/>
</dbReference>
<evidence type="ECO:0000256" key="6">
    <source>
        <dbReference type="SAM" id="MobiDB-lite"/>
    </source>
</evidence>
<dbReference type="PANTHER" id="PTHR45747">
    <property type="entry name" value="HISTONE-LYSINE N-METHYLTRANSFERASE E(Z)"/>
    <property type="match status" value="1"/>
</dbReference>
<feature type="domain" description="SET" evidence="7">
    <location>
        <begin position="718"/>
        <end position="847"/>
    </location>
</feature>
<dbReference type="Pfam" id="PF18601">
    <property type="entry name" value="EZH2_N"/>
    <property type="match status" value="1"/>
</dbReference>
<keyword evidence="3" id="KW-0949">S-adenosyl-L-methionine</keyword>
<evidence type="ECO:0000313" key="9">
    <source>
        <dbReference type="EMBL" id="OAQ66882.1"/>
    </source>
</evidence>
<dbReference type="STRING" id="1380566.A0A179FMS0"/>
<feature type="compositionally biased region" description="Low complexity" evidence="6">
    <location>
        <begin position="1056"/>
        <end position="1079"/>
    </location>
</feature>
<dbReference type="GO" id="GO:0003682">
    <property type="term" value="F:chromatin binding"/>
    <property type="evidence" value="ECO:0007669"/>
    <property type="project" value="TreeGrafter"/>
</dbReference>
<dbReference type="InterPro" id="IPR046341">
    <property type="entry name" value="SET_dom_sf"/>
</dbReference>
<dbReference type="SMART" id="SM00317">
    <property type="entry name" value="SET"/>
    <property type="match status" value="1"/>
</dbReference>
<dbReference type="PROSITE" id="PS51633">
    <property type="entry name" value="CXC"/>
    <property type="match status" value="1"/>
</dbReference>
<name>A0A179FMS0_METCM</name>
<evidence type="ECO:0000313" key="10">
    <source>
        <dbReference type="Proteomes" id="UP000078397"/>
    </source>
</evidence>
<dbReference type="GO" id="GO:0046976">
    <property type="term" value="F:histone H3K27 methyltransferase activity"/>
    <property type="evidence" value="ECO:0007669"/>
    <property type="project" value="TreeGrafter"/>
</dbReference>
<dbReference type="Gene3D" id="2.170.270.10">
    <property type="entry name" value="SET domain"/>
    <property type="match status" value="1"/>
</dbReference>
<gene>
    <name evidence="9" type="ORF">VFPPC_08389</name>
</gene>
<feature type="region of interest" description="Disordered" evidence="6">
    <location>
        <begin position="112"/>
        <end position="142"/>
    </location>
</feature>
<dbReference type="AlphaFoldDB" id="A0A179FMS0"/>
<feature type="compositionally biased region" description="Basic and acidic residues" evidence="6">
    <location>
        <begin position="862"/>
        <end position="895"/>
    </location>
</feature>
<evidence type="ECO:0000256" key="2">
    <source>
        <dbReference type="ARBA" id="ARBA00022679"/>
    </source>
</evidence>
<evidence type="ECO:0000259" key="7">
    <source>
        <dbReference type="PROSITE" id="PS50280"/>
    </source>
</evidence>